<organism evidence="5 6">
    <name type="scientific">Hebeloma cylindrosporum</name>
    <dbReference type="NCBI Taxonomy" id="76867"/>
    <lineage>
        <taxon>Eukaryota</taxon>
        <taxon>Fungi</taxon>
        <taxon>Dikarya</taxon>
        <taxon>Basidiomycota</taxon>
        <taxon>Agaricomycotina</taxon>
        <taxon>Agaricomycetes</taxon>
        <taxon>Agaricomycetidae</taxon>
        <taxon>Agaricales</taxon>
        <taxon>Agaricineae</taxon>
        <taxon>Hymenogastraceae</taxon>
        <taxon>Hebeloma</taxon>
    </lineage>
</organism>
<feature type="domain" description="WDR36/Utp21 N-terminal" evidence="4">
    <location>
        <begin position="70"/>
        <end position="351"/>
    </location>
</feature>
<protein>
    <submittedName>
        <fullName evidence="5">Uncharacterized protein</fullName>
    </submittedName>
</protein>
<dbReference type="SUPFAM" id="SSF50998">
    <property type="entry name" value="Quinoprotein alcohol dehydrogenase-like"/>
    <property type="match status" value="1"/>
</dbReference>
<accession>A0A0C3CY04</accession>
<dbReference type="GO" id="GO:0032040">
    <property type="term" value="C:small-subunit processome"/>
    <property type="evidence" value="ECO:0007669"/>
    <property type="project" value="InterPro"/>
</dbReference>
<dbReference type="Pfam" id="PF04192">
    <property type="entry name" value="Utp21"/>
    <property type="match status" value="1"/>
</dbReference>
<reference evidence="6" key="2">
    <citation type="submission" date="2015-01" db="EMBL/GenBank/DDBJ databases">
        <title>Evolutionary Origins and Diversification of the Mycorrhizal Mutualists.</title>
        <authorList>
            <consortium name="DOE Joint Genome Institute"/>
            <consortium name="Mycorrhizal Genomics Consortium"/>
            <person name="Kohler A."/>
            <person name="Kuo A."/>
            <person name="Nagy L.G."/>
            <person name="Floudas D."/>
            <person name="Copeland A."/>
            <person name="Barry K.W."/>
            <person name="Cichocki N."/>
            <person name="Veneault-Fourrey C."/>
            <person name="LaButti K."/>
            <person name="Lindquist E.A."/>
            <person name="Lipzen A."/>
            <person name="Lundell T."/>
            <person name="Morin E."/>
            <person name="Murat C."/>
            <person name="Riley R."/>
            <person name="Ohm R."/>
            <person name="Sun H."/>
            <person name="Tunlid A."/>
            <person name="Henrissat B."/>
            <person name="Grigoriev I.V."/>
            <person name="Hibbett D.S."/>
            <person name="Martin F."/>
        </authorList>
    </citation>
    <scope>NUCLEOTIDE SEQUENCE [LARGE SCALE GENOMIC DNA]</scope>
    <source>
        <strain evidence="6">h7</strain>
    </source>
</reference>
<evidence type="ECO:0000259" key="3">
    <source>
        <dbReference type="Pfam" id="PF04192"/>
    </source>
</evidence>
<evidence type="ECO:0000313" key="6">
    <source>
        <dbReference type="Proteomes" id="UP000053424"/>
    </source>
</evidence>
<dbReference type="PROSITE" id="PS50082">
    <property type="entry name" value="WD_REPEATS_2"/>
    <property type="match status" value="2"/>
</dbReference>
<dbReference type="InterPro" id="IPR015943">
    <property type="entry name" value="WD40/YVTN_repeat-like_dom_sf"/>
</dbReference>
<dbReference type="OrthoDB" id="10250769at2759"/>
<dbReference type="GO" id="GO:0034388">
    <property type="term" value="C:Pwp2p-containing subcomplex of 90S preribosome"/>
    <property type="evidence" value="ECO:0007669"/>
    <property type="project" value="TreeGrafter"/>
</dbReference>
<dbReference type="HOGENOM" id="CLU_002774_2_1_1"/>
<feature type="region of interest" description="Disordered" evidence="2">
    <location>
        <begin position="1"/>
        <end position="29"/>
    </location>
</feature>
<evidence type="ECO:0000256" key="1">
    <source>
        <dbReference type="PROSITE-ProRule" id="PRU00221"/>
    </source>
</evidence>
<dbReference type="Pfam" id="PF25168">
    <property type="entry name" value="Beta-prop_WDR36-Utp21_2nd"/>
    <property type="match status" value="1"/>
</dbReference>
<dbReference type="EMBL" id="KN831768">
    <property type="protein sequence ID" value="KIM48696.1"/>
    <property type="molecule type" value="Genomic_DNA"/>
</dbReference>
<evidence type="ECO:0000256" key="2">
    <source>
        <dbReference type="SAM" id="MobiDB-lite"/>
    </source>
</evidence>
<dbReference type="InterPro" id="IPR001680">
    <property type="entry name" value="WD40_rpt"/>
</dbReference>
<evidence type="ECO:0000259" key="4">
    <source>
        <dbReference type="Pfam" id="PF25171"/>
    </source>
</evidence>
<proteinExistence type="predicted"/>
<name>A0A0C3CY04_HEBCY</name>
<keyword evidence="1" id="KW-0853">WD repeat</keyword>
<evidence type="ECO:0000313" key="5">
    <source>
        <dbReference type="EMBL" id="KIM48696.1"/>
    </source>
</evidence>
<feature type="repeat" description="WD" evidence="1">
    <location>
        <begin position="626"/>
        <end position="667"/>
    </location>
</feature>
<dbReference type="Proteomes" id="UP000053424">
    <property type="component" value="Unassembled WGS sequence"/>
</dbReference>
<dbReference type="PANTHER" id="PTHR22840:SF12">
    <property type="entry name" value="WD REPEAT-CONTAINING PROTEIN 36"/>
    <property type="match status" value="1"/>
</dbReference>
<feature type="domain" description="WDR36/Utp21 C-terminal" evidence="3">
    <location>
        <begin position="756"/>
        <end position="955"/>
    </location>
</feature>
<dbReference type="SUPFAM" id="SSF50978">
    <property type="entry name" value="WD40 repeat-like"/>
    <property type="match status" value="1"/>
</dbReference>
<dbReference type="GO" id="GO:0006364">
    <property type="term" value="P:rRNA processing"/>
    <property type="evidence" value="ECO:0007669"/>
    <property type="project" value="InterPro"/>
</dbReference>
<dbReference type="AlphaFoldDB" id="A0A0C3CY04"/>
<dbReference type="PANTHER" id="PTHR22840">
    <property type="entry name" value="WD REPEAT-CONTAINING PROTEIN 36"/>
    <property type="match status" value="1"/>
</dbReference>
<dbReference type="InterPro" id="IPR011047">
    <property type="entry name" value="Quinoprotein_ADH-like_sf"/>
</dbReference>
<keyword evidence="6" id="KW-1185">Reference proteome</keyword>
<gene>
    <name evidence="5" type="ORF">M413DRAFT_437880</name>
</gene>
<dbReference type="Pfam" id="PF25171">
    <property type="entry name" value="Beta-prop_WDR36-Utp21_1st"/>
    <property type="match status" value="1"/>
</dbReference>
<dbReference type="SMART" id="SM00320">
    <property type="entry name" value="WD40"/>
    <property type="match status" value="10"/>
</dbReference>
<dbReference type="Gene3D" id="2.130.10.10">
    <property type="entry name" value="YVTN repeat-like/Quinoprotein amine dehydrogenase"/>
    <property type="match status" value="2"/>
</dbReference>
<dbReference type="InterPro" id="IPR036322">
    <property type="entry name" value="WD40_repeat_dom_sf"/>
</dbReference>
<reference evidence="5 6" key="1">
    <citation type="submission" date="2014-04" db="EMBL/GenBank/DDBJ databases">
        <authorList>
            <consortium name="DOE Joint Genome Institute"/>
            <person name="Kuo A."/>
            <person name="Gay G."/>
            <person name="Dore J."/>
            <person name="Kohler A."/>
            <person name="Nagy L.G."/>
            <person name="Floudas D."/>
            <person name="Copeland A."/>
            <person name="Barry K.W."/>
            <person name="Cichocki N."/>
            <person name="Veneault-Fourrey C."/>
            <person name="LaButti K."/>
            <person name="Lindquist E.A."/>
            <person name="Lipzen A."/>
            <person name="Lundell T."/>
            <person name="Morin E."/>
            <person name="Murat C."/>
            <person name="Sun H."/>
            <person name="Tunlid A."/>
            <person name="Henrissat B."/>
            <person name="Grigoriev I.V."/>
            <person name="Hibbett D.S."/>
            <person name="Martin F."/>
            <person name="Nordberg H.P."/>
            <person name="Cantor M.N."/>
            <person name="Hua S.X."/>
        </authorList>
    </citation>
    <scope>NUCLEOTIDE SEQUENCE [LARGE SCALE GENOMIC DNA]</scope>
    <source>
        <strain evidence="6">h7</strain>
    </source>
</reference>
<dbReference type="InterPro" id="IPR007319">
    <property type="entry name" value="WDR36/Utp21_C"/>
</dbReference>
<feature type="repeat" description="WD" evidence="1">
    <location>
        <begin position="317"/>
        <end position="348"/>
    </location>
</feature>
<dbReference type="PROSITE" id="PS50294">
    <property type="entry name" value="WD_REPEATS_REGION"/>
    <property type="match status" value="1"/>
</dbReference>
<sequence length="958" mass="105193">MVVSLSVVRDNSPPPRKKLRQEASTRSSASREPRLFVPFRALGLVTNHIPIVLQTRSHKGATDGPKIHLLTCLGKSWALWEGEKMTLLFVGPDAPEHISSMVMDGNAVWVASSIYAIKYVRGKEVHRVTNPLGSNLSFITIFGSQLLALTELGDRMLIWNTQDGVLETTISFDPNFSATSILHPATYLNKVVVASSQGSMQLWNTRTASCIHQFTAARLLTSPNLVATSSNVHGHAVTALVQSPAIDVVGVGFTSGEISVYDIRADERLMRMFMEGGGIRALGFRSDGHPVLASASSAGHIALWDLNEGGRLLHMIRGAHDAAISSVEWVPGQPILITSSEDNSVKQWLFDSPTSPPRLLKFRSGHRNPPHLIRYYANDGKQLLTASRDRSLRCTSVVRDSRSFELSQGSLLKKATSLSIPLASLKFPPITSISYSSARSKDWDDIITAHTDETFARTWTMLGKRLGKHNFGFMEDPKGKGKARKAAGAAKSVCVTACGNFGLGGSSAGQIHMWNMQSGIRRKSYTIGPCPPEVSARFYSGAANRSERTITGLATDSLNKVVIASTLDGTINFFDFQTTKLEHTLVLPSTAVSISLHRDNGLLAVVSDDMVIRIIDIETRRIVRELTGFHGRVLDITFSPDSRWLVASSLDSVIRTFDIPTGRLIDAFRTSSVATSISFSPTNDFLATAHVDSVGIFLWANRDQYADVSFQSVSENEVFDVSLPSMQGVDEDEALESLTALQVSDKSVDVFSTPPQLDGDLITLTLLPRSRWQTLLNLEVIQQRNKPKEPPKAPEQAPFFLPTLPGVETRFALEAKDTAKDAKKPTRRLEKASLGSESVFCQTLAAEALDGDYESFFNYAKMLSPAALDLELRSLVTLANISLFMNALRQRLLSHRDFEAVQAMQNVFIKMHGDVLIANPEMRRDLERLSAVQEKESERVLELIASSLGTLGFVRDTL</sequence>
<dbReference type="STRING" id="686832.A0A0C3CY04"/>
<dbReference type="InterPro" id="IPR059157">
    <property type="entry name" value="WDR36-Utp21_N"/>
</dbReference>